<organism evidence="2 3">
    <name type="scientific">Erythrobacter ani</name>
    <dbReference type="NCBI Taxonomy" id="2827235"/>
    <lineage>
        <taxon>Bacteria</taxon>
        <taxon>Pseudomonadati</taxon>
        <taxon>Pseudomonadota</taxon>
        <taxon>Alphaproteobacteria</taxon>
        <taxon>Sphingomonadales</taxon>
        <taxon>Erythrobacteraceae</taxon>
        <taxon>Erythrobacter/Porphyrobacter group</taxon>
        <taxon>Erythrobacter</taxon>
    </lineage>
</organism>
<dbReference type="Proteomes" id="UP000699975">
    <property type="component" value="Unassembled WGS sequence"/>
</dbReference>
<proteinExistence type="predicted"/>
<comment type="caution">
    <text evidence="2">The sequence shown here is derived from an EMBL/GenBank/DDBJ whole genome shotgun (WGS) entry which is preliminary data.</text>
</comment>
<keyword evidence="1" id="KW-0732">Signal</keyword>
<dbReference type="InterPro" id="IPR025245">
    <property type="entry name" value="DUF4197"/>
</dbReference>
<accession>A0ABS6SMT0</accession>
<dbReference type="RefSeq" id="WP_218316540.1">
    <property type="nucleotide sequence ID" value="NZ_JAGSPB010000002.1"/>
</dbReference>
<sequence>MMADNKIRIGRRALIAGAAATSLLAAMPSRASAQGGLGLFSILGQATDSALDKLAQPGAFYNDEAIRIALPIIGDMGSRAGGLLGSILGGGNRLGILGDVTRSINDAAGIAAGEAKPIFRDAIDDLSFSDAPGIIRQDDGGTQYLRQSSNDRLHARLEPLVDGALQELGVYSAFDGLAGEHSFIRDAGLNRQSINRSVTDQGLDGIFAYIGSEERGFRQNPLRGLGSLLGN</sequence>
<feature type="signal peptide" evidence="1">
    <location>
        <begin position="1"/>
        <end position="33"/>
    </location>
</feature>
<dbReference type="PROSITE" id="PS51318">
    <property type="entry name" value="TAT"/>
    <property type="match status" value="1"/>
</dbReference>
<dbReference type="Pfam" id="PF13852">
    <property type="entry name" value="DUF4197"/>
    <property type="match status" value="1"/>
</dbReference>
<gene>
    <name evidence="2" type="ORF">KCG45_07110</name>
</gene>
<protein>
    <submittedName>
        <fullName evidence="2">DUF4197 domain-containing protein</fullName>
    </submittedName>
</protein>
<evidence type="ECO:0000256" key="1">
    <source>
        <dbReference type="SAM" id="SignalP"/>
    </source>
</evidence>
<dbReference type="EMBL" id="JAGSPB010000002">
    <property type="protein sequence ID" value="MBV7265944.1"/>
    <property type="molecule type" value="Genomic_DNA"/>
</dbReference>
<name>A0ABS6SMT0_9SPHN</name>
<feature type="chain" id="PRO_5047252246" evidence="1">
    <location>
        <begin position="34"/>
        <end position="231"/>
    </location>
</feature>
<evidence type="ECO:0000313" key="3">
    <source>
        <dbReference type="Proteomes" id="UP000699975"/>
    </source>
</evidence>
<dbReference type="InterPro" id="IPR006311">
    <property type="entry name" value="TAT_signal"/>
</dbReference>
<keyword evidence="3" id="KW-1185">Reference proteome</keyword>
<evidence type="ECO:0000313" key="2">
    <source>
        <dbReference type="EMBL" id="MBV7265944.1"/>
    </source>
</evidence>
<reference evidence="2 3" key="1">
    <citation type="submission" date="2021-04" db="EMBL/GenBank/DDBJ databases">
        <authorList>
            <person name="Pira H."/>
            <person name="Risdian C."/>
            <person name="Wink J."/>
        </authorList>
    </citation>
    <scope>NUCLEOTIDE SEQUENCE [LARGE SCALE GENOMIC DNA]</scope>
    <source>
        <strain evidence="2 3">WH131</strain>
    </source>
</reference>